<proteinExistence type="inferred from homology"/>
<dbReference type="InterPro" id="IPR045336">
    <property type="entry name" value="MmgE_PrpD_N"/>
</dbReference>
<organism evidence="4 5">
    <name type="scientific">Halomarina halobia</name>
    <dbReference type="NCBI Taxonomy" id="3033386"/>
    <lineage>
        <taxon>Archaea</taxon>
        <taxon>Methanobacteriati</taxon>
        <taxon>Methanobacteriota</taxon>
        <taxon>Stenosarchaea group</taxon>
        <taxon>Halobacteria</taxon>
        <taxon>Halobacteriales</taxon>
        <taxon>Natronomonadaceae</taxon>
        <taxon>Halomarina</taxon>
    </lineage>
</organism>
<evidence type="ECO:0000256" key="1">
    <source>
        <dbReference type="ARBA" id="ARBA00006174"/>
    </source>
</evidence>
<dbReference type="InterPro" id="IPR042183">
    <property type="entry name" value="MmgE/PrpD_sf_1"/>
</dbReference>
<dbReference type="InterPro" id="IPR005656">
    <property type="entry name" value="MmgE_PrpD"/>
</dbReference>
<feature type="domain" description="MmgE/PrpD C-terminal" evidence="3">
    <location>
        <begin position="279"/>
        <end position="442"/>
    </location>
</feature>
<dbReference type="PANTHER" id="PTHR16943">
    <property type="entry name" value="2-METHYLCITRATE DEHYDRATASE-RELATED"/>
    <property type="match status" value="1"/>
</dbReference>
<dbReference type="Proteomes" id="UP001596547">
    <property type="component" value="Unassembled WGS sequence"/>
</dbReference>
<dbReference type="GeneID" id="79317012"/>
<dbReference type="InterPro" id="IPR045337">
    <property type="entry name" value="MmgE_PrpD_C"/>
</dbReference>
<dbReference type="InterPro" id="IPR036148">
    <property type="entry name" value="MmgE/PrpD_sf"/>
</dbReference>
<dbReference type="PANTHER" id="PTHR16943:SF8">
    <property type="entry name" value="2-METHYLCITRATE DEHYDRATASE"/>
    <property type="match status" value="1"/>
</dbReference>
<feature type="domain" description="MmgE/PrpD N-terminal" evidence="2">
    <location>
        <begin position="16"/>
        <end position="257"/>
    </location>
</feature>
<dbReference type="Pfam" id="PF03972">
    <property type="entry name" value="MmgE_PrpD_N"/>
    <property type="match status" value="1"/>
</dbReference>
<evidence type="ECO:0000259" key="3">
    <source>
        <dbReference type="Pfam" id="PF19305"/>
    </source>
</evidence>
<comment type="caution">
    <text evidence="4">The sequence shown here is derived from an EMBL/GenBank/DDBJ whole genome shotgun (WGS) entry which is preliminary data.</text>
</comment>
<comment type="similarity">
    <text evidence="1">Belongs to the PrpD family.</text>
</comment>
<keyword evidence="5" id="KW-1185">Reference proteome</keyword>
<dbReference type="Gene3D" id="1.10.4100.10">
    <property type="entry name" value="2-methylcitrate dehydratase PrpD"/>
    <property type="match status" value="1"/>
</dbReference>
<dbReference type="AlphaFoldDB" id="A0ABD6AF15"/>
<dbReference type="Gene3D" id="3.30.1330.120">
    <property type="entry name" value="2-methylcitrate dehydratase PrpD"/>
    <property type="match status" value="1"/>
</dbReference>
<dbReference type="InterPro" id="IPR042188">
    <property type="entry name" value="MmgE/PrpD_sf_2"/>
</dbReference>
<sequence length="454" mass="47270">MSSETTHRSHEAPAAEIASFVSNLTYDGVPADAVRIAERCFVDTVGVTLAGAVEGAGETAATAMRATGEDGGPASVLGRGTTASAVGAAFVNGTAGHGLDFDDVSDGVNGHPSVTLVAPTLAVGEAVGASGRAALTAFVAGFETECYLTAPISPDHYAAGWHATSTIGTFGAAAAAASLLDLDEERTAHAINIAASMPAGLKRNFGTMTKPMHAGQAARSGVTAAYLAADGFTADYDAIRDSKGFIELYGGTDDPDFDAMHSLGDHWAITEYGVGVKKYPCCYFTHTGITAASRLMGEHDLDAEDVVAVDVLASRGAGDALHNDDPDTGLKGKFSMQYSIASAIARDRVGLAAFDDENVDDPAVQAVREKVSFDTDPTVPYGSYTTTVTIETVDGSHSKTLDEPEGTHDNPLSEAELREKFLMCADRALDRYESERLYEAVNDLRGCGDVSDIF</sequence>
<dbReference type="Pfam" id="PF19305">
    <property type="entry name" value="MmgE_PrpD_C"/>
    <property type="match status" value="1"/>
</dbReference>
<protein>
    <submittedName>
        <fullName evidence="4">MmgE/PrpD family protein</fullName>
    </submittedName>
</protein>
<evidence type="ECO:0000313" key="4">
    <source>
        <dbReference type="EMBL" id="MFC7318800.1"/>
    </source>
</evidence>
<gene>
    <name evidence="4" type="ORF">ACFQPE_18645</name>
</gene>
<evidence type="ECO:0000313" key="5">
    <source>
        <dbReference type="Proteomes" id="UP001596547"/>
    </source>
</evidence>
<dbReference type="RefSeq" id="WP_276306364.1">
    <property type="nucleotide sequence ID" value="NZ_CP119993.1"/>
</dbReference>
<reference evidence="4 5" key="1">
    <citation type="journal article" date="2019" name="Int. J. Syst. Evol. Microbiol.">
        <title>The Global Catalogue of Microorganisms (GCM) 10K type strain sequencing project: providing services to taxonomists for standard genome sequencing and annotation.</title>
        <authorList>
            <consortium name="The Broad Institute Genomics Platform"/>
            <consortium name="The Broad Institute Genome Sequencing Center for Infectious Disease"/>
            <person name="Wu L."/>
            <person name="Ma J."/>
        </authorList>
    </citation>
    <scope>NUCLEOTIDE SEQUENCE [LARGE SCALE GENOMIC DNA]</scope>
    <source>
        <strain evidence="4 5">PSR21</strain>
    </source>
</reference>
<dbReference type="EMBL" id="JBHTBF010000003">
    <property type="protein sequence ID" value="MFC7318800.1"/>
    <property type="molecule type" value="Genomic_DNA"/>
</dbReference>
<dbReference type="SUPFAM" id="SSF103378">
    <property type="entry name" value="2-methylcitrate dehydratase PrpD"/>
    <property type="match status" value="1"/>
</dbReference>
<evidence type="ECO:0000259" key="2">
    <source>
        <dbReference type="Pfam" id="PF03972"/>
    </source>
</evidence>
<name>A0ABD6AF15_9EURY</name>
<accession>A0ABD6AF15</accession>